<keyword evidence="13" id="KW-1185">Reference proteome</keyword>
<dbReference type="InterPro" id="IPR023827">
    <property type="entry name" value="Peptidase_S8_Asp-AS"/>
</dbReference>
<dbReference type="GO" id="GO:0000139">
    <property type="term" value="C:Golgi membrane"/>
    <property type="evidence" value="ECO:0007669"/>
    <property type="project" value="TreeGrafter"/>
</dbReference>
<proteinExistence type="inferred from homology"/>
<keyword evidence="10" id="KW-0472">Membrane</keyword>
<sequence length="816" mass="88068">GCTSGLTVSFTITDYQVNTVEKGSDINVTGVWQQGEILLNLFGPLKLAQDSIRQPNLILMIPRILQYAGITGKGIIVAIVDDGLDDLHEDLKDAFYAAGSYDFNDHTALPRPRLSDDTHGTRCAGEIAARRNQVCGVGVAYDARVAEITDADEAEALNYGYQENHIYSCSWGPPDDGQSADAPQGVILQAMINGIQNGRNGSGTIFVFASGNGGASDDNCNFDGYTNSIYTITVGAVDRLEEHPFYAERCSAQLVVTYSSGSGSYIYTTDVGQGKCTQRHGGTSAAAPIAAGVFALVLSVRPDLTWRDMQHLCVQTAVFFNPNDDEWQLLPSGRRFNHKYGYGKLDAFRIVEAAKTYKNVGPQVRLEMPVKEIELNIPETDVGLVSVIQVEEESIDKAALGRLEHVTVTVNIEHQRRGDLEIYLVSPNEIVSELAPKRKFDQNQEGLKNWTFMTVKHWEENPVGNWTLHVLDRSNLDSTGRFIDWQIKFWGERDPAFVGEPNPTPLAGDASPVTNTNVVTHTSVAAIPSSQTSTAAVSSAAQPTASTSHSQSGAPKPSGLEEIEEPQKVSSSASSSNSHKPTQGVAQDDDTASSNVTSNVTSTDGPSQRGGSFFFYAVTGSGLIVVAAGIAYLTKRRFLDTSRIGSGSSGGPGGDGYEFEVLTNEPDDGIGGDHLSNTPMLGRGRGRRDSEEMKEMGERYRDDDEQNVNGNVNGNGNANGNGNGYAKHRDPKGKGKKKQTGKVEVMFDRSELDDFLEGDDEAPLSRDPARPDVHVAGEFVGGNQIVLTPPPGSRPAPVRDSSWEDFTPLVKAHEDV</sequence>
<dbReference type="SUPFAM" id="SSF49785">
    <property type="entry name" value="Galactose-binding domain-like"/>
    <property type="match status" value="1"/>
</dbReference>
<keyword evidence="10" id="KW-1133">Transmembrane helix</keyword>
<dbReference type="Proteomes" id="UP000274822">
    <property type="component" value="Unassembled WGS sequence"/>
</dbReference>
<feature type="active site" description="Charge relay system" evidence="7 8">
    <location>
        <position position="81"/>
    </location>
</feature>
<keyword evidence="6" id="KW-0106">Calcium</keyword>
<dbReference type="InterPro" id="IPR036852">
    <property type="entry name" value="Peptidase_S8/S53_dom_sf"/>
</dbReference>
<dbReference type="FunFam" id="2.60.120.260:FF:000026">
    <property type="entry name" value="proprotein convertase subtilisin/kexin type 7"/>
    <property type="match status" value="1"/>
</dbReference>
<evidence type="ECO:0000256" key="10">
    <source>
        <dbReference type="SAM" id="Phobius"/>
    </source>
</evidence>
<evidence type="ECO:0000256" key="6">
    <source>
        <dbReference type="ARBA" id="ARBA00022837"/>
    </source>
</evidence>
<dbReference type="PROSITE" id="PS00137">
    <property type="entry name" value="SUBTILASE_HIS"/>
    <property type="match status" value="1"/>
</dbReference>
<gene>
    <name evidence="12" type="ORF">BC938DRAFT_482620</name>
</gene>
<feature type="compositionally biased region" description="Low complexity" evidence="9">
    <location>
        <begin position="535"/>
        <end position="552"/>
    </location>
</feature>
<feature type="compositionally biased region" description="Low complexity" evidence="9">
    <location>
        <begin position="707"/>
        <end position="716"/>
    </location>
</feature>
<dbReference type="InterPro" id="IPR023828">
    <property type="entry name" value="Peptidase_S8_Ser-AS"/>
</dbReference>
<dbReference type="InterPro" id="IPR022398">
    <property type="entry name" value="Peptidase_S8_His-AS"/>
</dbReference>
<dbReference type="PROSITE" id="PS51892">
    <property type="entry name" value="SUBTILASE"/>
    <property type="match status" value="1"/>
</dbReference>
<evidence type="ECO:0000256" key="5">
    <source>
        <dbReference type="ARBA" id="ARBA00022825"/>
    </source>
</evidence>
<feature type="region of interest" description="Disordered" evidence="9">
    <location>
        <begin position="667"/>
        <end position="773"/>
    </location>
</feature>
<comment type="similarity">
    <text evidence="1">Belongs to the peptidase S8 family. Furin subfamily.</text>
</comment>
<feature type="compositionally biased region" description="Basic and acidic residues" evidence="9">
    <location>
        <begin position="687"/>
        <end position="702"/>
    </location>
</feature>
<dbReference type="Gene3D" id="2.60.120.260">
    <property type="entry name" value="Galactose-binding domain-like"/>
    <property type="match status" value="1"/>
</dbReference>
<feature type="active site" description="Charge relay system" evidence="7 8">
    <location>
        <position position="284"/>
    </location>
</feature>
<dbReference type="CDD" id="cd04059">
    <property type="entry name" value="Peptidases_S8_Protein_convertases_Kexins_Furin-like"/>
    <property type="match status" value="1"/>
</dbReference>
<feature type="compositionally biased region" description="Low complexity" evidence="9">
    <location>
        <begin position="592"/>
        <end position="603"/>
    </location>
</feature>
<dbReference type="SUPFAM" id="SSF52743">
    <property type="entry name" value="Subtilisin-like"/>
    <property type="match status" value="1"/>
</dbReference>
<dbReference type="PROSITE" id="PS00136">
    <property type="entry name" value="SUBTILASE_ASP"/>
    <property type="match status" value="1"/>
</dbReference>
<dbReference type="Pfam" id="PF00082">
    <property type="entry name" value="Peptidase_S8"/>
    <property type="match status" value="1"/>
</dbReference>
<dbReference type="InterPro" id="IPR008979">
    <property type="entry name" value="Galactose-bd-like_sf"/>
</dbReference>
<protein>
    <submittedName>
        <fullName evidence="12">Subtilase</fullName>
    </submittedName>
</protein>
<evidence type="ECO:0000256" key="8">
    <source>
        <dbReference type="PROSITE-ProRule" id="PRU01240"/>
    </source>
</evidence>
<dbReference type="InterPro" id="IPR002884">
    <property type="entry name" value="P_dom"/>
</dbReference>
<dbReference type="GO" id="GO:0004252">
    <property type="term" value="F:serine-type endopeptidase activity"/>
    <property type="evidence" value="ECO:0007669"/>
    <property type="project" value="UniProtKB-UniRule"/>
</dbReference>
<feature type="compositionally biased region" description="Acidic residues" evidence="9">
    <location>
        <begin position="753"/>
        <end position="762"/>
    </location>
</feature>
<evidence type="ECO:0000256" key="9">
    <source>
        <dbReference type="SAM" id="MobiDB-lite"/>
    </source>
</evidence>
<keyword evidence="2 8" id="KW-0645">Protease</keyword>
<dbReference type="EMBL" id="RBNJ01007606">
    <property type="protein sequence ID" value="RUS27871.1"/>
    <property type="molecule type" value="Genomic_DNA"/>
</dbReference>
<feature type="active site" description="Charge relay system" evidence="7 8">
    <location>
        <position position="119"/>
    </location>
</feature>
<keyword evidence="10" id="KW-0812">Transmembrane</keyword>
<reference evidence="12 13" key="1">
    <citation type="journal article" date="2018" name="New Phytol.">
        <title>Phylogenomics of Endogonaceae and evolution of mycorrhizas within Mucoromycota.</title>
        <authorList>
            <person name="Chang Y."/>
            <person name="Desiro A."/>
            <person name="Na H."/>
            <person name="Sandor L."/>
            <person name="Lipzen A."/>
            <person name="Clum A."/>
            <person name="Barry K."/>
            <person name="Grigoriev I.V."/>
            <person name="Martin F.M."/>
            <person name="Stajich J.E."/>
            <person name="Smith M.E."/>
            <person name="Bonito G."/>
            <person name="Spatafora J.W."/>
        </authorList>
    </citation>
    <scope>NUCLEOTIDE SEQUENCE [LARGE SCALE GENOMIC DNA]</scope>
    <source>
        <strain evidence="12 13">AD002</strain>
    </source>
</reference>
<dbReference type="GO" id="GO:0005802">
    <property type="term" value="C:trans-Golgi network"/>
    <property type="evidence" value="ECO:0007669"/>
    <property type="project" value="TreeGrafter"/>
</dbReference>
<evidence type="ECO:0000256" key="7">
    <source>
        <dbReference type="PIRSR" id="PIRSR615500-1"/>
    </source>
</evidence>
<organism evidence="12 13">
    <name type="scientific">Jimgerdemannia flammicorona</name>
    <dbReference type="NCBI Taxonomy" id="994334"/>
    <lineage>
        <taxon>Eukaryota</taxon>
        <taxon>Fungi</taxon>
        <taxon>Fungi incertae sedis</taxon>
        <taxon>Mucoromycota</taxon>
        <taxon>Mucoromycotina</taxon>
        <taxon>Endogonomycetes</taxon>
        <taxon>Endogonales</taxon>
        <taxon>Endogonaceae</taxon>
        <taxon>Jimgerdemannia</taxon>
    </lineage>
</organism>
<dbReference type="PRINTS" id="PR00723">
    <property type="entry name" value="SUBTILISIN"/>
</dbReference>
<keyword evidence="4 8" id="KW-0378">Hydrolase</keyword>
<name>A0A433QDN4_9FUNG</name>
<dbReference type="GO" id="GO:0016485">
    <property type="term" value="P:protein processing"/>
    <property type="evidence" value="ECO:0007669"/>
    <property type="project" value="TreeGrafter"/>
</dbReference>
<evidence type="ECO:0000256" key="2">
    <source>
        <dbReference type="ARBA" id="ARBA00022670"/>
    </source>
</evidence>
<feature type="compositionally biased region" description="Basic and acidic residues" evidence="9">
    <location>
        <begin position="763"/>
        <end position="773"/>
    </location>
</feature>
<evidence type="ECO:0000313" key="12">
    <source>
        <dbReference type="EMBL" id="RUS27871.1"/>
    </source>
</evidence>
<feature type="non-terminal residue" evidence="12">
    <location>
        <position position="1"/>
    </location>
</feature>
<dbReference type="InterPro" id="IPR000209">
    <property type="entry name" value="Peptidase_S8/S53_dom"/>
</dbReference>
<evidence type="ECO:0000259" key="11">
    <source>
        <dbReference type="PROSITE" id="PS51829"/>
    </source>
</evidence>
<evidence type="ECO:0000313" key="13">
    <source>
        <dbReference type="Proteomes" id="UP000274822"/>
    </source>
</evidence>
<feature type="compositionally biased region" description="Basic residues" evidence="9">
    <location>
        <begin position="729"/>
        <end position="740"/>
    </location>
</feature>
<feature type="domain" description="P/Homo B" evidence="11">
    <location>
        <begin position="360"/>
        <end position="495"/>
    </location>
</feature>
<dbReference type="PANTHER" id="PTHR42884:SF14">
    <property type="entry name" value="NEUROENDOCRINE CONVERTASE 1"/>
    <property type="match status" value="1"/>
</dbReference>
<dbReference type="AlphaFoldDB" id="A0A433QDN4"/>
<evidence type="ECO:0000256" key="1">
    <source>
        <dbReference type="ARBA" id="ARBA00005325"/>
    </source>
</evidence>
<dbReference type="InterPro" id="IPR034182">
    <property type="entry name" value="Kexin/furin"/>
</dbReference>
<feature type="transmembrane region" description="Helical" evidence="10">
    <location>
        <begin position="613"/>
        <end position="633"/>
    </location>
</feature>
<dbReference type="Gene3D" id="3.40.50.200">
    <property type="entry name" value="Peptidase S8/S53 domain"/>
    <property type="match status" value="1"/>
</dbReference>
<evidence type="ECO:0000256" key="4">
    <source>
        <dbReference type="ARBA" id="ARBA00022801"/>
    </source>
</evidence>
<dbReference type="PROSITE" id="PS00138">
    <property type="entry name" value="SUBTILASE_SER"/>
    <property type="match status" value="1"/>
</dbReference>
<keyword evidence="3" id="KW-0732">Signal</keyword>
<comment type="caution">
    <text evidence="12">The sequence shown here is derived from an EMBL/GenBank/DDBJ whole genome shotgun (WGS) entry which is preliminary data.</text>
</comment>
<dbReference type="PROSITE" id="PS51829">
    <property type="entry name" value="P_HOMO_B"/>
    <property type="match status" value="1"/>
</dbReference>
<evidence type="ECO:0000256" key="3">
    <source>
        <dbReference type="ARBA" id="ARBA00022729"/>
    </source>
</evidence>
<keyword evidence="5 8" id="KW-0720">Serine protease</keyword>
<dbReference type="Pfam" id="PF01483">
    <property type="entry name" value="P_proprotein"/>
    <property type="match status" value="1"/>
</dbReference>
<dbReference type="InterPro" id="IPR015500">
    <property type="entry name" value="Peptidase_S8_subtilisin-rel"/>
</dbReference>
<dbReference type="PANTHER" id="PTHR42884">
    <property type="entry name" value="PROPROTEIN CONVERTASE SUBTILISIN/KEXIN-RELATED"/>
    <property type="match status" value="1"/>
</dbReference>
<accession>A0A433QDN4</accession>
<feature type="region of interest" description="Disordered" evidence="9">
    <location>
        <begin position="535"/>
        <end position="610"/>
    </location>
</feature>